<keyword evidence="4" id="KW-1185">Reference proteome</keyword>
<dbReference type="InterPro" id="IPR003615">
    <property type="entry name" value="HNH_nuc"/>
</dbReference>
<sequence length="608" mass="67986">MAANGPKVHLDHLINRENLRYRGKRSDVLQTGGGAGHRPDPNIRFDDIRNSWFDRLHKPDFQRATCAWEPAACVVFLNSVIRGRIIPSIILWRSSENGLTFVLDGAHRLSVLRAWMIDDWGDKAGDFYKHYENLEEVLAAAKATRALVREKVGLFTDFEAAHVEWNRIAKSGGAPLKEMSERDAQMAMFYSDMVDSSRTLHAQWEFGDYEAAEESFLAINRQGVSLDDVEQLLIEHRNGSLSRVIMSIASAGASGAAERYWPLPHDASGLTQGVRETLVGLSDRCNALHRLLFVPPFDANIVDINVPFLVTPRNFRPHQHLIELLPLLTRGPIGRERFPQLLGEDTGASAEQIIVNGDQLLAALEKKLGHLAGKNSNSLSLSVAPLLYWYNRKAVFVRGLFYGWCHWLLSGDDEQVRDRKLALSAVRGELEEVLIQYKEEIAEITHRIGGGFKSVYTVADLLQKLVETLLLGRSTAMAARDDKIRQIVGVKPAPRSRKTGASRAFSKDSQKEINVHALLNSTIKCEICGGVVDLKQGLQYDHKHEYAKGGRSVAENGRPTHPFCNLFRDRITDLRNGSASIRLPDIASSITAKRLPEQLHLFDSFPGE</sequence>
<gene>
    <name evidence="3" type="ORF">AWB75_00154</name>
</gene>
<dbReference type="Gene3D" id="1.10.30.50">
    <property type="match status" value="1"/>
</dbReference>
<dbReference type="OrthoDB" id="9764212at2"/>
<feature type="domain" description="GmrSD restriction endonucleases N-terminal" evidence="2">
    <location>
        <begin position="56"/>
        <end position="232"/>
    </location>
</feature>
<name>A0A157Z510_9BURK</name>
<reference evidence="3" key="1">
    <citation type="submission" date="2016-01" db="EMBL/GenBank/DDBJ databases">
        <authorList>
            <person name="Peeters C."/>
        </authorList>
    </citation>
    <scope>NUCLEOTIDE SEQUENCE [LARGE SCALE GENOMIC DNA]</scope>
    <source>
        <strain evidence="3">LMG 29318</strain>
    </source>
</reference>
<dbReference type="RefSeq" id="WP_159462759.1">
    <property type="nucleotide sequence ID" value="NZ_FCOF02000001.1"/>
</dbReference>
<evidence type="ECO:0000259" key="2">
    <source>
        <dbReference type="Pfam" id="PF03235"/>
    </source>
</evidence>
<dbReference type="EMBL" id="FCOF02000001">
    <property type="protein sequence ID" value="SAK40087.1"/>
    <property type="molecule type" value="Genomic_DNA"/>
</dbReference>
<accession>A0A157Z510</accession>
<feature type="domain" description="HNH" evidence="1">
    <location>
        <begin position="525"/>
        <end position="565"/>
    </location>
</feature>
<evidence type="ECO:0000313" key="4">
    <source>
        <dbReference type="Proteomes" id="UP000054870"/>
    </source>
</evidence>
<evidence type="ECO:0000313" key="3">
    <source>
        <dbReference type="EMBL" id="SAK40087.1"/>
    </source>
</evidence>
<protein>
    <recommendedName>
        <fullName evidence="5">HNH nuclease domain-containing protein</fullName>
    </recommendedName>
</protein>
<comment type="caution">
    <text evidence="3">The sequence shown here is derived from an EMBL/GenBank/DDBJ whole genome shotgun (WGS) entry which is preliminary data.</text>
</comment>
<dbReference type="AlphaFoldDB" id="A0A157Z510"/>
<dbReference type="InterPro" id="IPR004919">
    <property type="entry name" value="GmrSD_N"/>
</dbReference>
<dbReference type="Proteomes" id="UP000054870">
    <property type="component" value="Unassembled WGS sequence"/>
</dbReference>
<dbReference type="GO" id="GO:0008270">
    <property type="term" value="F:zinc ion binding"/>
    <property type="evidence" value="ECO:0007669"/>
    <property type="project" value="InterPro"/>
</dbReference>
<proteinExistence type="predicted"/>
<dbReference type="InterPro" id="IPR002711">
    <property type="entry name" value="HNH"/>
</dbReference>
<evidence type="ECO:0008006" key="5">
    <source>
        <dbReference type="Google" id="ProtNLM"/>
    </source>
</evidence>
<organism evidence="3 4">
    <name type="scientific">Caballeronia catudaia</name>
    <dbReference type="NCBI Taxonomy" id="1777136"/>
    <lineage>
        <taxon>Bacteria</taxon>
        <taxon>Pseudomonadati</taxon>
        <taxon>Pseudomonadota</taxon>
        <taxon>Betaproteobacteria</taxon>
        <taxon>Burkholderiales</taxon>
        <taxon>Burkholderiaceae</taxon>
        <taxon>Caballeronia</taxon>
    </lineage>
</organism>
<dbReference type="CDD" id="cd00085">
    <property type="entry name" value="HNHc"/>
    <property type="match status" value="1"/>
</dbReference>
<dbReference type="Pfam" id="PF01844">
    <property type="entry name" value="HNH"/>
    <property type="match status" value="1"/>
</dbReference>
<dbReference type="Pfam" id="PF03235">
    <property type="entry name" value="GmrSD_N"/>
    <property type="match status" value="1"/>
</dbReference>
<dbReference type="GO" id="GO:0003676">
    <property type="term" value="F:nucleic acid binding"/>
    <property type="evidence" value="ECO:0007669"/>
    <property type="project" value="InterPro"/>
</dbReference>
<evidence type="ECO:0000259" key="1">
    <source>
        <dbReference type="Pfam" id="PF01844"/>
    </source>
</evidence>
<dbReference type="GO" id="GO:0004519">
    <property type="term" value="F:endonuclease activity"/>
    <property type="evidence" value="ECO:0007669"/>
    <property type="project" value="InterPro"/>
</dbReference>